<evidence type="ECO:0000256" key="3">
    <source>
        <dbReference type="ARBA" id="ARBA00006751"/>
    </source>
</evidence>
<dbReference type="PROSITE" id="PS01240">
    <property type="entry name" value="PNP_MTAP_2"/>
    <property type="match status" value="1"/>
</dbReference>
<dbReference type="NCBIfam" id="NF006054">
    <property type="entry name" value="PRK08202.1"/>
    <property type="match status" value="1"/>
</dbReference>
<dbReference type="NCBIfam" id="TIGR01697">
    <property type="entry name" value="PNPH-PUNA-XAPA"/>
    <property type="match status" value="1"/>
</dbReference>
<dbReference type="InterPro" id="IPR018099">
    <property type="entry name" value="Purine_phosphorylase-2_CS"/>
</dbReference>
<reference evidence="11 13" key="1">
    <citation type="journal article" date="2016" name="PLoS ONE">
        <title>Sequence Assembly of Yarrowia lipolytica Strain W29/CLIB89 Shows Transposable Element Diversity.</title>
        <authorList>
            <person name="Magnan C."/>
            <person name="Yu J."/>
            <person name="Chang I."/>
            <person name="Jahn E."/>
            <person name="Kanomata Y."/>
            <person name="Wu J."/>
            <person name="Zeller M."/>
            <person name="Oakes M."/>
            <person name="Baldi P."/>
            <person name="Sandmeyer S."/>
        </authorList>
    </citation>
    <scope>NUCLEOTIDE SEQUENCE [LARGE SCALE GENOMIC DNA]</scope>
    <source>
        <strain evidence="11">CLIB89</strain>
        <strain evidence="13">CLIB89(W29)</strain>
    </source>
</reference>
<dbReference type="CDD" id="cd09009">
    <property type="entry name" value="PNP-EcPNPII_like"/>
    <property type="match status" value="1"/>
</dbReference>
<reference evidence="12 14" key="2">
    <citation type="submission" date="2018-07" db="EMBL/GenBank/DDBJ databases">
        <title>Draft Genome Assemblies for Five Robust Yarrowia lipolytica Strains Exhibiting High Lipid Production and Pentose Sugar Utilization and Sugar Alcohol Secretion from Undetoxified Lignocellulosic Biomass Hydrolysates.</title>
        <authorList>
            <consortium name="DOE Joint Genome Institute"/>
            <person name="Walker C."/>
            <person name="Ryu S."/>
            <person name="Na H."/>
            <person name="Zane M."/>
            <person name="LaButti K."/>
            <person name="Lipzen A."/>
            <person name="Haridas S."/>
            <person name="Barry K."/>
            <person name="Grigoriev I.V."/>
            <person name="Quarterman J."/>
            <person name="Slininger P."/>
            <person name="Dien B."/>
            <person name="Trinh C.T."/>
        </authorList>
    </citation>
    <scope>NUCLEOTIDE SEQUENCE [LARGE SCALE GENOMIC DNA]</scope>
    <source>
        <strain evidence="12 14">YB392</strain>
    </source>
</reference>
<dbReference type="PIRSF" id="PIRSF000477">
    <property type="entry name" value="PurNPase"/>
    <property type="match status" value="1"/>
</dbReference>
<evidence type="ECO:0000256" key="8">
    <source>
        <dbReference type="PIRNR" id="PIRNR000477"/>
    </source>
</evidence>
<feature type="binding site" evidence="9">
    <location>
        <position position="121"/>
    </location>
    <ligand>
        <name>phosphate</name>
        <dbReference type="ChEBI" id="CHEBI:43474"/>
    </ligand>
</feature>
<dbReference type="OMA" id="EGVYAQF"/>
<dbReference type="GO" id="GO:0009116">
    <property type="term" value="P:nucleoside metabolic process"/>
    <property type="evidence" value="ECO:0007669"/>
    <property type="project" value="InterPro"/>
</dbReference>
<dbReference type="FunFam" id="3.40.50.1580:FF:000004">
    <property type="entry name" value="Purine nucleoside phosphorylase"/>
    <property type="match status" value="1"/>
</dbReference>
<accession>A0A1D8NQJ6</accession>
<comment type="similarity">
    <text evidence="3 8">Belongs to the PNP/MTAP phosphorylase family.</text>
</comment>
<feature type="binding site" evidence="9">
    <location>
        <position position="34"/>
    </location>
    <ligand>
        <name>phosphate</name>
        <dbReference type="ChEBI" id="CHEBI:43474"/>
    </ligand>
</feature>
<dbReference type="VEuPathDB" id="FungiDB:YALI1_F37714g"/>
<dbReference type="EMBL" id="CP017558">
    <property type="protein sequence ID" value="AOW07894.1"/>
    <property type="molecule type" value="Genomic_DNA"/>
</dbReference>
<dbReference type="InterPro" id="IPR035994">
    <property type="entry name" value="Nucleoside_phosphorylase_sf"/>
</dbReference>
<sequence>MTDTFDLSLKSANKISDKLPKELQNPQIGIVCGSGLGGLANALKAEPQVTIEYKDIPGFKVSTVAGHAGKLVVGLLGEKNVPVVCMVGRFHFYEGYDIQDTVFPIRVFSQIGIKTVILTNAAGGLNQDFKVGDIMLINDHINLPGLAGNNPLRGPNDEKFGVRFLPLSDAYDHDLRRAVYDIAKKQGVTRGIHEGTYAFVSGPTYESRAEARMLSTIGADAVGMSTVPEVIVARHCGIKVLALSLITNVVVLKKPDSALNDNAAKLDEGIADHSEVMEEGQRAADDLVGIVTDLVNVV</sequence>
<keyword evidence="5 8" id="KW-0328">Glycosyltransferase</keyword>
<dbReference type="InterPro" id="IPR000845">
    <property type="entry name" value="Nucleoside_phosphorylase_d"/>
</dbReference>
<dbReference type="Proteomes" id="UP000256601">
    <property type="component" value="Unassembled WGS sequence"/>
</dbReference>
<dbReference type="NCBIfam" id="TIGR01700">
    <property type="entry name" value="PNPH"/>
    <property type="match status" value="1"/>
</dbReference>
<keyword evidence="6 8" id="KW-0808">Transferase</keyword>
<comment type="function">
    <text evidence="7">The purine nucleoside phosphorylases catalyze the phosphorolytic breakdown of the N-glycosidic bond in the beta-(deoxy)ribonucleoside molecules, with the formation of the corresponding free purine bases and pentose-1-phosphate. Cleaves guanosine and inosine.</text>
</comment>
<evidence type="ECO:0000313" key="12">
    <source>
        <dbReference type="EMBL" id="RDW28849.1"/>
    </source>
</evidence>
<dbReference type="PANTHER" id="PTHR11904:SF9">
    <property type="entry name" value="PURINE NUCLEOSIDE PHOSPHORYLASE-RELATED"/>
    <property type="match status" value="1"/>
</dbReference>
<dbReference type="Pfam" id="PF01048">
    <property type="entry name" value="PNP_UDP_1"/>
    <property type="match status" value="1"/>
</dbReference>
<feature type="domain" description="Nucleoside phosphorylase" evidence="10">
    <location>
        <begin position="28"/>
        <end position="295"/>
    </location>
</feature>
<evidence type="ECO:0000256" key="9">
    <source>
        <dbReference type="PIRSR" id="PIRSR000477-2"/>
    </source>
</evidence>
<evidence type="ECO:0000256" key="6">
    <source>
        <dbReference type="ARBA" id="ARBA00022679"/>
    </source>
</evidence>
<dbReference type="Gene3D" id="3.40.50.1580">
    <property type="entry name" value="Nucleoside phosphorylase domain"/>
    <property type="match status" value="1"/>
</dbReference>
<evidence type="ECO:0000256" key="5">
    <source>
        <dbReference type="ARBA" id="ARBA00022676"/>
    </source>
</evidence>
<dbReference type="GeneID" id="2908714"/>
<evidence type="ECO:0000256" key="4">
    <source>
        <dbReference type="ARBA" id="ARBA00011233"/>
    </source>
</evidence>
<feature type="binding site" evidence="9">
    <location>
        <position position="225"/>
    </location>
    <ligand>
        <name>phosphate</name>
        <dbReference type="ChEBI" id="CHEBI:43474"/>
    </ligand>
</feature>
<evidence type="ECO:0000313" key="13">
    <source>
        <dbReference type="Proteomes" id="UP000182444"/>
    </source>
</evidence>
<proteinExistence type="inferred from homology"/>
<feature type="binding site" evidence="9">
    <location>
        <position position="248"/>
    </location>
    <ligand>
        <name>a purine D-ribonucleoside</name>
        <dbReference type="ChEBI" id="CHEBI:142355"/>
    </ligand>
</feature>
<dbReference type="OrthoDB" id="10261782at2759"/>
<dbReference type="GO" id="GO:0004731">
    <property type="term" value="F:purine-nucleoside phosphorylase activity"/>
    <property type="evidence" value="ECO:0007669"/>
    <property type="project" value="UniProtKB-EC"/>
</dbReference>
<name>A0A1D8NQJ6_YARLL</name>
<feature type="binding site" evidence="9">
    <location>
        <begin position="89"/>
        <end position="91"/>
    </location>
    <ligand>
        <name>phosphate</name>
        <dbReference type="ChEBI" id="CHEBI:43474"/>
    </ligand>
</feature>
<dbReference type="Proteomes" id="UP000182444">
    <property type="component" value="Chromosome 1F"/>
</dbReference>
<dbReference type="EC" id="2.4.2.1" evidence="8"/>
<feature type="binding site" evidence="9">
    <location>
        <position position="67"/>
    </location>
    <ligand>
        <name>phosphate</name>
        <dbReference type="ChEBI" id="CHEBI:43474"/>
    </ligand>
</feature>
<comment type="subunit">
    <text evidence="4">Homotrimer.</text>
</comment>
<evidence type="ECO:0000256" key="1">
    <source>
        <dbReference type="ARBA" id="ARBA00000755"/>
    </source>
</evidence>
<dbReference type="VEuPathDB" id="FungiDB:YALI0_F30129g"/>
<comment type="pathway">
    <text evidence="2 8">Purine metabolism; purine nucleoside salvage.</text>
</comment>
<evidence type="ECO:0000256" key="2">
    <source>
        <dbReference type="ARBA" id="ARBA00005058"/>
    </source>
</evidence>
<evidence type="ECO:0000313" key="11">
    <source>
        <dbReference type="EMBL" id="AOW07894.1"/>
    </source>
</evidence>
<dbReference type="KEGG" id="yli:2908714"/>
<dbReference type="InterPro" id="IPR011268">
    <property type="entry name" value="Purine_phosphorylase"/>
</dbReference>
<dbReference type="PANTHER" id="PTHR11904">
    <property type="entry name" value="METHYLTHIOADENOSINE/PURINE NUCLEOSIDE PHOSPHORYLASE"/>
    <property type="match status" value="1"/>
</dbReference>
<dbReference type="eggNOG" id="KOG3984">
    <property type="taxonomic scope" value="Eukaryota"/>
</dbReference>
<evidence type="ECO:0000259" key="10">
    <source>
        <dbReference type="Pfam" id="PF01048"/>
    </source>
</evidence>
<comment type="catalytic activity">
    <reaction evidence="1">
        <text>a purine D-ribonucleoside + phosphate = a purine nucleobase + alpha-D-ribose 1-phosphate</text>
        <dbReference type="Rhea" id="RHEA:19805"/>
        <dbReference type="ChEBI" id="CHEBI:26386"/>
        <dbReference type="ChEBI" id="CHEBI:43474"/>
        <dbReference type="ChEBI" id="CHEBI:57720"/>
        <dbReference type="ChEBI" id="CHEBI:142355"/>
        <dbReference type="EC" id="2.4.2.1"/>
    </reaction>
</comment>
<organism evidence="11 13">
    <name type="scientific">Yarrowia lipolytica</name>
    <name type="common">Candida lipolytica</name>
    <dbReference type="NCBI Taxonomy" id="4952"/>
    <lineage>
        <taxon>Eukaryota</taxon>
        <taxon>Fungi</taxon>
        <taxon>Dikarya</taxon>
        <taxon>Ascomycota</taxon>
        <taxon>Saccharomycotina</taxon>
        <taxon>Dipodascomycetes</taxon>
        <taxon>Dipodascales</taxon>
        <taxon>Dipodascales incertae sedis</taxon>
        <taxon>Yarrowia</taxon>
    </lineage>
</organism>
<evidence type="ECO:0000313" key="14">
    <source>
        <dbReference type="Proteomes" id="UP000256601"/>
    </source>
</evidence>
<dbReference type="EMBL" id="KZ858949">
    <property type="protein sequence ID" value="RDW28849.1"/>
    <property type="molecule type" value="Genomic_DNA"/>
</dbReference>
<dbReference type="SUPFAM" id="SSF53167">
    <property type="entry name" value="Purine and uridine phosphorylases"/>
    <property type="match status" value="1"/>
</dbReference>
<protein>
    <recommendedName>
        <fullName evidence="8">Purine nucleoside phosphorylase</fullName>
        <ecNumber evidence="8">2.4.2.1</ecNumber>
    </recommendedName>
    <alternativeName>
        <fullName evidence="8">Inosine-guanosine phosphorylase</fullName>
    </alternativeName>
</protein>
<gene>
    <name evidence="12" type="ORF">B0I71DRAFT_126789</name>
    <name evidence="11" type="ORF">YALI1_F37714g</name>
</gene>
<dbReference type="AlphaFoldDB" id="A0A1D8NQJ6"/>
<evidence type="ECO:0000256" key="7">
    <source>
        <dbReference type="ARBA" id="ARBA00058131"/>
    </source>
</evidence>
<dbReference type="UniPathway" id="UPA00606"/>
<dbReference type="InterPro" id="IPR011270">
    <property type="entry name" value="Pur_Nuc_Pase_Ino/Guo-sp"/>
</dbReference>
<dbReference type="GO" id="GO:0005737">
    <property type="term" value="C:cytoplasm"/>
    <property type="evidence" value="ECO:0007669"/>
    <property type="project" value="TreeGrafter"/>
</dbReference>
<dbReference type="RefSeq" id="XP_506036.1">
    <property type="nucleotide sequence ID" value="XM_506036.1"/>
</dbReference>
<feature type="binding site" evidence="9">
    <location>
        <position position="206"/>
    </location>
    <ligand>
        <name>a purine D-ribonucleoside</name>
        <dbReference type="ChEBI" id="CHEBI:142355"/>
    </ligand>
</feature>